<dbReference type="GO" id="GO:0007165">
    <property type="term" value="P:signal transduction"/>
    <property type="evidence" value="ECO:0007669"/>
    <property type="project" value="UniProtKB-ARBA"/>
</dbReference>
<dbReference type="Pfam" id="PF13185">
    <property type="entry name" value="GAF_2"/>
    <property type="match status" value="1"/>
</dbReference>
<dbReference type="Pfam" id="PF00990">
    <property type="entry name" value="GGDEF"/>
    <property type="match status" value="1"/>
</dbReference>
<dbReference type="Pfam" id="PF08448">
    <property type="entry name" value="PAS_4"/>
    <property type="match status" value="1"/>
</dbReference>
<dbReference type="SUPFAM" id="SSF55785">
    <property type="entry name" value="PYP-like sensor domain (PAS domain)"/>
    <property type="match status" value="2"/>
</dbReference>
<keyword evidence="10" id="KW-0548">Nucleotidyltransferase</keyword>
<proteinExistence type="predicted"/>
<evidence type="ECO:0000256" key="7">
    <source>
        <dbReference type="SAM" id="MobiDB-lite"/>
    </source>
</evidence>
<dbReference type="InterPro" id="IPR000014">
    <property type="entry name" value="PAS"/>
</dbReference>
<dbReference type="SUPFAM" id="SSF55073">
    <property type="entry name" value="Nucleotide cyclase"/>
    <property type="match status" value="1"/>
</dbReference>
<dbReference type="Pfam" id="PF03924">
    <property type="entry name" value="CHASE"/>
    <property type="match status" value="1"/>
</dbReference>
<comment type="catalytic activity">
    <reaction evidence="6">
        <text>2 GTP = 3',3'-c-di-GMP + 2 diphosphate</text>
        <dbReference type="Rhea" id="RHEA:24898"/>
        <dbReference type="ChEBI" id="CHEBI:33019"/>
        <dbReference type="ChEBI" id="CHEBI:37565"/>
        <dbReference type="ChEBI" id="CHEBI:58805"/>
        <dbReference type="EC" id="2.7.7.65"/>
    </reaction>
</comment>
<dbReference type="PATRIC" id="fig|762836.4.peg.1697"/>
<dbReference type="InterPro" id="IPR029016">
    <property type="entry name" value="GAF-like_dom_sf"/>
</dbReference>
<dbReference type="NCBIfam" id="TIGR00254">
    <property type="entry name" value="GGDEF"/>
    <property type="match status" value="1"/>
</dbReference>
<gene>
    <name evidence="10" type="primary">ydaM_2</name>
    <name evidence="10" type="ORF">DUPY_16270</name>
</gene>
<dbReference type="FunFam" id="3.30.70.270:FF:000001">
    <property type="entry name" value="Diguanylate cyclase domain protein"/>
    <property type="match status" value="1"/>
</dbReference>
<dbReference type="Gene3D" id="3.30.450.20">
    <property type="entry name" value="PAS domain"/>
    <property type="match status" value="2"/>
</dbReference>
<dbReference type="Proteomes" id="UP000175989">
    <property type="component" value="Unassembled WGS sequence"/>
</dbReference>
<dbReference type="PROSITE" id="PS50839">
    <property type="entry name" value="CHASE"/>
    <property type="match status" value="1"/>
</dbReference>
<dbReference type="InterPro" id="IPR000160">
    <property type="entry name" value="GGDEF_dom"/>
</dbReference>
<dbReference type="PANTHER" id="PTHR45138">
    <property type="entry name" value="REGULATORY COMPONENTS OF SENSORY TRANSDUCTION SYSTEM"/>
    <property type="match status" value="1"/>
</dbReference>
<accession>A0A1E7WYK7</accession>
<dbReference type="InterPro" id="IPR013656">
    <property type="entry name" value="PAS_4"/>
</dbReference>
<dbReference type="SUPFAM" id="SSF55781">
    <property type="entry name" value="GAF domain-like"/>
    <property type="match status" value="1"/>
</dbReference>
<evidence type="ECO:0000259" key="8">
    <source>
        <dbReference type="PROSITE" id="PS50839"/>
    </source>
</evidence>
<dbReference type="InterPro" id="IPR029787">
    <property type="entry name" value="Nucleotide_cyclase"/>
</dbReference>
<dbReference type="RefSeq" id="WP_070247339.1">
    <property type="nucleotide sequence ID" value="NZ_LROM01000068.1"/>
</dbReference>
<evidence type="ECO:0000256" key="2">
    <source>
        <dbReference type="ARBA" id="ARBA00012528"/>
    </source>
</evidence>
<evidence type="ECO:0000259" key="9">
    <source>
        <dbReference type="PROSITE" id="PS50887"/>
    </source>
</evidence>
<keyword evidence="3" id="KW-0812">Transmembrane</keyword>
<feature type="domain" description="CHASE" evidence="8">
    <location>
        <begin position="90"/>
        <end position="315"/>
    </location>
</feature>
<name>A0A1E7WYK7_9BURK</name>
<dbReference type="CDD" id="cd01949">
    <property type="entry name" value="GGDEF"/>
    <property type="match status" value="1"/>
</dbReference>
<dbReference type="InterPro" id="IPR003018">
    <property type="entry name" value="GAF"/>
</dbReference>
<dbReference type="Gene3D" id="3.30.450.40">
    <property type="match status" value="1"/>
</dbReference>
<keyword evidence="5" id="KW-0472">Membrane</keyword>
<dbReference type="PANTHER" id="PTHR45138:SF9">
    <property type="entry name" value="DIGUANYLATE CYCLASE DGCM-RELATED"/>
    <property type="match status" value="1"/>
</dbReference>
<keyword evidence="10" id="KW-0808">Transferase</keyword>
<protein>
    <recommendedName>
        <fullName evidence="2">diguanylate cyclase</fullName>
        <ecNumber evidence="2">2.7.7.65</ecNumber>
    </recommendedName>
</protein>
<feature type="region of interest" description="Disordered" evidence="7">
    <location>
        <begin position="1010"/>
        <end position="1031"/>
    </location>
</feature>
<dbReference type="InterPro" id="IPR043128">
    <property type="entry name" value="Rev_trsase/Diguanyl_cyclase"/>
</dbReference>
<organism evidence="10 11">
    <name type="scientific">Duganella phyllosphaerae</name>
    <dbReference type="NCBI Taxonomy" id="762836"/>
    <lineage>
        <taxon>Bacteria</taxon>
        <taxon>Pseudomonadati</taxon>
        <taxon>Pseudomonadota</taxon>
        <taxon>Betaproteobacteria</taxon>
        <taxon>Burkholderiales</taxon>
        <taxon>Oxalobacteraceae</taxon>
        <taxon>Telluria group</taxon>
        <taxon>Duganella</taxon>
    </lineage>
</organism>
<dbReference type="PROSITE" id="PS50887">
    <property type="entry name" value="GGDEF"/>
    <property type="match status" value="1"/>
</dbReference>
<evidence type="ECO:0000313" key="10">
    <source>
        <dbReference type="EMBL" id="OFA04741.1"/>
    </source>
</evidence>
<evidence type="ECO:0000256" key="3">
    <source>
        <dbReference type="ARBA" id="ARBA00022692"/>
    </source>
</evidence>
<comment type="subcellular location">
    <subcellularLocation>
        <location evidence="1">Membrane</location>
    </subcellularLocation>
</comment>
<dbReference type="GO" id="GO:0005886">
    <property type="term" value="C:plasma membrane"/>
    <property type="evidence" value="ECO:0007669"/>
    <property type="project" value="TreeGrafter"/>
</dbReference>
<dbReference type="InterPro" id="IPR006189">
    <property type="entry name" value="CHASE_dom"/>
</dbReference>
<dbReference type="GO" id="GO:1902201">
    <property type="term" value="P:negative regulation of bacterial-type flagellum-dependent cell motility"/>
    <property type="evidence" value="ECO:0007669"/>
    <property type="project" value="TreeGrafter"/>
</dbReference>
<comment type="caution">
    <text evidence="10">The sequence shown here is derived from an EMBL/GenBank/DDBJ whole genome shotgun (WGS) entry which is preliminary data.</text>
</comment>
<dbReference type="Pfam" id="PF13188">
    <property type="entry name" value="PAS_8"/>
    <property type="match status" value="1"/>
</dbReference>
<evidence type="ECO:0000256" key="6">
    <source>
        <dbReference type="ARBA" id="ARBA00034247"/>
    </source>
</evidence>
<dbReference type="Gene3D" id="3.30.450.350">
    <property type="entry name" value="CHASE domain"/>
    <property type="match status" value="1"/>
</dbReference>
<evidence type="ECO:0000256" key="4">
    <source>
        <dbReference type="ARBA" id="ARBA00022989"/>
    </source>
</evidence>
<evidence type="ECO:0000313" key="11">
    <source>
        <dbReference type="Proteomes" id="UP000175989"/>
    </source>
</evidence>
<dbReference type="GO" id="GO:0052621">
    <property type="term" value="F:diguanylate cyclase activity"/>
    <property type="evidence" value="ECO:0007669"/>
    <property type="project" value="UniProtKB-EC"/>
</dbReference>
<keyword evidence="4" id="KW-1133">Transmembrane helix</keyword>
<dbReference type="InterPro" id="IPR042240">
    <property type="entry name" value="CHASE_sf"/>
</dbReference>
<dbReference type="GO" id="GO:0043709">
    <property type="term" value="P:cell adhesion involved in single-species biofilm formation"/>
    <property type="evidence" value="ECO:0007669"/>
    <property type="project" value="TreeGrafter"/>
</dbReference>
<dbReference type="SMART" id="SM00065">
    <property type="entry name" value="GAF"/>
    <property type="match status" value="1"/>
</dbReference>
<keyword evidence="11" id="KW-1185">Reference proteome</keyword>
<feature type="domain" description="GGDEF" evidence="9">
    <location>
        <begin position="880"/>
        <end position="1014"/>
    </location>
</feature>
<dbReference type="EC" id="2.7.7.65" evidence="2"/>
<dbReference type="EMBL" id="LROM01000068">
    <property type="protein sequence ID" value="OFA04741.1"/>
    <property type="molecule type" value="Genomic_DNA"/>
</dbReference>
<dbReference type="Gene3D" id="3.30.70.270">
    <property type="match status" value="1"/>
</dbReference>
<dbReference type="InterPro" id="IPR050469">
    <property type="entry name" value="Diguanylate_Cyclase"/>
</dbReference>
<dbReference type="SMART" id="SM01079">
    <property type="entry name" value="CHASE"/>
    <property type="match status" value="1"/>
</dbReference>
<dbReference type="InterPro" id="IPR035965">
    <property type="entry name" value="PAS-like_dom_sf"/>
</dbReference>
<evidence type="ECO:0000256" key="5">
    <source>
        <dbReference type="ARBA" id="ARBA00023136"/>
    </source>
</evidence>
<dbReference type="AlphaFoldDB" id="A0A1E7WYK7"/>
<dbReference type="OrthoDB" id="9812260at2"/>
<evidence type="ECO:0000256" key="1">
    <source>
        <dbReference type="ARBA" id="ARBA00004370"/>
    </source>
</evidence>
<reference evidence="11" key="1">
    <citation type="journal article" date="2016" name="Front. Microbiol.">
        <title>Molecular Keys to the Janthinobacterium and Duganella spp. Interaction with the Plant Pathogen Fusarium graminearum.</title>
        <authorList>
            <person name="Haack F.S."/>
            <person name="Poehlein A."/>
            <person name="Kroger C."/>
            <person name="Voigt C.A."/>
            <person name="Piepenbring M."/>
            <person name="Bode H.B."/>
            <person name="Daniel R."/>
            <person name="Schafer W."/>
            <person name="Streit W.R."/>
        </authorList>
    </citation>
    <scope>NUCLEOTIDE SEQUENCE [LARGE SCALE GENOMIC DNA]</scope>
    <source>
        <strain evidence="11">T54</strain>
    </source>
</reference>
<feature type="compositionally biased region" description="Basic and acidic residues" evidence="7">
    <location>
        <begin position="1010"/>
        <end position="1023"/>
    </location>
</feature>
<dbReference type="SMART" id="SM00267">
    <property type="entry name" value="GGDEF"/>
    <property type="match status" value="1"/>
</dbReference>
<sequence>MDPAAPAPFRQRRPLAPVLALAQSPRVLSALVLAVSLGVTAVLWRDARHDADQELQADFEVRVRELVNQLDQRMQTYVQVLYGVQGLFYSSDHVSRREFRTYLAAQGLARHSPGVQSIGYMQLVAGGARAQHEAATRREPDTNPDYRIYPAGERPWHAPTVYSEPPNPLSLRALGFDAASEPLRRAALERARDTGLPAMTGAVRLLDDPAEAPRSAFLMLLPLYRPGQPVATVAERRAALTGWVFAPFRVGELMMRLGTPRTAGLMVEVHDGERATSDNLVYRSAAGAGAVTTVPAPARSSIQQVSLGGHRWTLRIAMPHAAHLLVTDRMRLVALGGALLSVLAACLTWALARGRVRAHQALARSTALAAELKDGQGALLAMADSARRSQAMLRSILDATVDGILADDFKGTILNANRRFRELWNVPEYFDWDSDGAVLMAHLRTQLSRPEDGQFELDPLQPAALEPHGGWQMPQQALLRLKDGRVIEQHTRSLQLGSEPARIWSFRDVTEREHGKRREHTRRRVLELLATGAPLERILESVVAGVEADNEDLLCSVLLLDEHGERLLVAAAPSLPPFFNAAIHGMALHGTQGPCVEAVVSGRRVIIEDLHRAPAWMAHRDIALRAGIGSGWSDPILGAGGAVIGTFSVYQREVRQPSMANIALIEQAARLAGIAIEQAQAAQAVRAGEARFRRLYDHAPVALWQQDWSALYAALAELTASGVDDMGRYLDANPSQVARLAALVRIVDLNAAARRQVGAGPHGLADITLAQNFEAAAMPAFAQALAALARGEHFFVGEGSFRRLDGVVRHNELTLMVMPGHTDSLDFVIVSTVDTTEKRRMHDELRLLATTDFLTGLANRREFMHRLADEEARLRRDIGACTAVLQLDVDHFKRINDEHGHAAGDAVLRQLGVLMLDGQRKIDMVGRMGGEEFAMLLPGTTLPAAAVFAERLRQRVAQSPLQLGGDVRLHVTVSIGISVMGGKLPGGDAALIRADQALYRAKRAGRNRVELQDKDSIGSDRHGLSNPAASD</sequence>